<keyword evidence="2" id="KW-0812">Transmembrane</keyword>
<evidence type="ECO:0000256" key="2">
    <source>
        <dbReference type="SAM" id="Phobius"/>
    </source>
</evidence>
<feature type="region of interest" description="Disordered" evidence="1">
    <location>
        <begin position="310"/>
        <end position="348"/>
    </location>
</feature>
<evidence type="ECO:0000256" key="1">
    <source>
        <dbReference type="SAM" id="MobiDB-lite"/>
    </source>
</evidence>
<gene>
    <name evidence="3" type="ORF">HK105_200545</name>
</gene>
<dbReference type="EMBL" id="JADGIZ020000002">
    <property type="protein sequence ID" value="KAL2919632.1"/>
    <property type="molecule type" value="Genomic_DNA"/>
</dbReference>
<evidence type="ECO:0000313" key="4">
    <source>
        <dbReference type="Proteomes" id="UP001527925"/>
    </source>
</evidence>
<feature type="region of interest" description="Disordered" evidence="1">
    <location>
        <begin position="459"/>
        <end position="497"/>
    </location>
</feature>
<dbReference type="PANTHER" id="PTHR24330:SF19">
    <property type="entry name" value="MEDIATOR OF RNA POLYMERASE II TRANSCRIPTION SUBUNIT 29"/>
    <property type="match status" value="1"/>
</dbReference>
<organism evidence="3 4">
    <name type="scientific">Polyrhizophydium stewartii</name>
    <dbReference type="NCBI Taxonomy" id="2732419"/>
    <lineage>
        <taxon>Eukaryota</taxon>
        <taxon>Fungi</taxon>
        <taxon>Fungi incertae sedis</taxon>
        <taxon>Chytridiomycota</taxon>
        <taxon>Chytridiomycota incertae sedis</taxon>
        <taxon>Chytridiomycetes</taxon>
        <taxon>Rhizophydiales</taxon>
        <taxon>Rhizophydiales incertae sedis</taxon>
        <taxon>Polyrhizophydium</taxon>
    </lineage>
</organism>
<dbReference type="Proteomes" id="UP001527925">
    <property type="component" value="Unassembled WGS sequence"/>
</dbReference>
<proteinExistence type="predicted"/>
<sequence>MDLSDAFRRFAAPSRSQQQPQQPQPQQPQLQQHQQHQQQPELRLYDINFRHAAPGPSPAPPVPLRAASGPAVVPGPIPRVLTPPLPTDWSWVQVRRRSSQGLDGVRSISSGSGSDSDSLEIVTAPAAHATTTTAVSASAMHRHAAIHPALVEAFRSAPGTAAPGAALAAALADAADRRDVISMSSPMSGAASATLGTVPDLPAPASPFVVPARIATPPAAFGPLAPAAMHADGHAPRSSAAAAPAAPLYSSQFVLAFAADAQPAGGAAHSDHGDELVSAASPALDASGFLVDPALGASAFSTLGASTIASMIQQQQQQHPRPATPGRREQHPHGSAPSVGGLVGSTTPRFGPTSAASEIFVRGNPAQQGDGLAGFVLMDRSSSRGSFKSIHSSGDLGESPILVPMPATVMHSLLAGSFHNDGPPPFALEPPQARPIQSAAVEPAFVGVPTTQPMPPPPPAAQITAQGQTAGHATGKTKESVSHMHESEPRGSSERMIHGHSKLSEEMRSDLDKGMDDFVVFSVDAYWPKNLALDLFAPGDDGSWSWIVLKIIGAIVAAGMGGYIAFKVTATLHRMFTDRVARTVLLI</sequence>
<accession>A0ABR4NJE4</accession>
<keyword evidence="2" id="KW-0472">Membrane</keyword>
<protein>
    <submittedName>
        <fullName evidence="3">Uncharacterized protein</fullName>
    </submittedName>
</protein>
<feature type="transmembrane region" description="Helical" evidence="2">
    <location>
        <begin position="544"/>
        <end position="566"/>
    </location>
</feature>
<dbReference type="InterPro" id="IPR052145">
    <property type="entry name" value="Mediator/Homeobox_domain"/>
</dbReference>
<feature type="compositionally biased region" description="Low complexity" evidence="1">
    <location>
        <begin position="27"/>
        <end position="40"/>
    </location>
</feature>
<keyword evidence="2" id="KW-1133">Transmembrane helix</keyword>
<name>A0ABR4NJE4_9FUNG</name>
<keyword evidence="4" id="KW-1185">Reference proteome</keyword>
<reference evidence="3 4" key="1">
    <citation type="submission" date="2023-09" db="EMBL/GenBank/DDBJ databases">
        <title>Pangenome analysis of Batrachochytrium dendrobatidis and related Chytrids.</title>
        <authorList>
            <person name="Yacoub M.N."/>
            <person name="Stajich J.E."/>
            <person name="James T.Y."/>
        </authorList>
    </citation>
    <scope>NUCLEOTIDE SEQUENCE [LARGE SCALE GENOMIC DNA]</scope>
    <source>
        <strain evidence="3 4">JEL0888</strain>
    </source>
</reference>
<comment type="caution">
    <text evidence="3">The sequence shown here is derived from an EMBL/GenBank/DDBJ whole genome shotgun (WGS) entry which is preliminary data.</text>
</comment>
<feature type="region of interest" description="Disordered" evidence="1">
    <location>
        <begin position="1"/>
        <end position="67"/>
    </location>
</feature>
<feature type="compositionally biased region" description="Basic and acidic residues" evidence="1">
    <location>
        <begin position="476"/>
        <end position="497"/>
    </location>
</feature>
<dbReference type="PANTHER" id="PTHR24330">
    <property type="entry name" value="HOMEOBOX PROTEIN BARH-LIKE"/>
    <property type="match status" value="1"/>
</dbReference>
<feature type="compositionally biased region" description="Low complexity" evidence="1">
    <location>
        <begin position="461"/>
        <end position="474"/>
    </location>
</feature>
<evidence type="ECO:0000313" key="3">
    <source>
        <dbReference type="EMBL" id="KAL2919632.1"/>
    </source>
</evidence>